<feature type="transmembrane region" description="Helical" evidence="8">
    <location>
        <begin position="413"/>
        <end position="430"/>
    </location>
</feature>
<feature type="transmembrane region" description="Helical" evidence="8">
    <location>
        <begin position="268"/>
        <end position="285"/>
    </location>
</feature>
<dbReference type="NCBIfam" id="TIGR00795">
    <property type="entry name" value="lctP"/>
    <property type="match status" value="1"/>
</dbReference>
<evidence type="ECO:0000313" key="9">
    <source>
        <dbReference type="EMBL" id="BAE84049.1"/>
    </source>
</evidence>
<protein>
    <recommendedName>
        <fullName evidence="8">L-lactate permease</fullName>
    </recommendedName>
</protein>
<comment type="caution">
    <text evidence="8">Lacks conserved residue(s) required for the propagation of feature annotation.</text>
</comment>
<feature type="transmembrane region" description="Helical" evidence="8">
    <location>
        <begin position="134"/>
        <end position="154"/>
    </location>
</feature>
<dbReference type="PANTHER" id="PTHR30003">
    <property type="entry name" value="L-LACTATE PERMEASE"/>
    <property type="match status" value="1"/>
</dbReference>
<feature type="transmembrane region" description="Helical" evidence="8">
    <location>
        <begin position="566"/>
        <end position="586"/>
    </location>
</feature>
<feature type="transmembrane region" description="Helical" evidence="8">
    <location>
        <begin position="500"/>
        <end position="529"/>
    </location>
</feature>
<sequence length="606" mass="63858">MRRSIMSTGLLAILSLMPILVVAIFLVGLKWPASKAMPISFVVAVVLALFVWKVPGAQVGAATVNGIVTAITLLYIIFGSILLLNTLQESGGLQTIRNGFTDITPDRRIQVIIVAWLFGSFIEGSSGFGTPAAVAVPLMVGLGFPAMAAVVAGMMIQSTPVSFGAVGTPMLTGVSSGLKTVELEAYASSLGFSDWHNFIAFGIANKVALLHVTAGILMPLFVVAFMTRFFGKNKSFSEGLAVWPFAIFAALAMTVPYLIVANLLGPEFPSMLGGLIGLAIVVPAAKKGFLMPKGEAWDFDEKKNWDPSWTGSVEIQNIAAKNKMSGLVAWMPYVLIGLTLVATRVSFLPLATLLKKAKIVIPNIFGTSISASWEILFSPGSAFIFVTIITFFLHKMDGAAYGRAWKSSFKTMLGAGSALIFTVPMVQVFMNSGGGLAGFEKMPIVLAEAVAGLAGSAWPLFAPTIGGLGAFVAGSNTVSNMMFSLFQFGVGERIAVDPTWIVALQAVGGAAGNIICVHNVVAASAVVGLLGKEGLVIRKTFFPFLYYAFLPAAIGYSIIYTPASSIFNIGTIIAVAVYTAAIVIIATNKGRLAKLPPMTPNRKINA</sequence>
<organism evidence="9 10">
    <name type="scientific">Desulfitobacterium hafniense (strain Y51)</name>
    <dbReference type="NCBI Taxonomy" id="138119"/>
    <lineage>
        <taxon>Bacteria</taxon>
        <taxon>Bacillati</taxon>
        <taxon>Bacillota</taxon>
        <taxon>Clostridia</taxon>
        <taxon>Eubacteriales</taxon>
        <taxon>Desulfitobacteriaceae</taxon>
        <taxon>Desulfitobacterium</taxon>
    </lineage>
</organism>
<comment type="subcellular location">
    <subcellularLocation>
        <location evidence="1 8">Cell membrane</location>
        <topology evidence="1 8">Multi-pass membrane protein</topology>
    </subcellularLocation>
</comment>
<reference evidence="9 10" key="1">
    <citation type="journal article" date="2006" name="J. Bacteriol.">
        <title>Complete genome sequence of the dehalorespiring bacterium Desulfitobacterium hafniense Y51 and comparison with Dehalococcoides ethenogenes 195.</title>
        <authorList>
            <person name="Nonaka H."/>
            <person name="Keresztes G."/>
            <person name="Shinoda Y."/>
            <person name="Ikenaga Y."/>
            <person name="Abe M."/>
            <person name="Naito K."/>
            <person name="Inatomi K."/>
            <person name="Furukawa K."/>
            <person name="Inui M."/>
            <person name="Yukawa H."/>
        </authorList>
    </citation>
    <scope>NUCLEOTIDE SEQUENCE [LARGE SCALE GENOMIC DNA]</scope>
    <source>
        <strain evidence="9 10">Y51</strain>
    </source>
</reference>
<dbReference type="HOGENOM" id="CLU_021628_4_1_9"/>
<feature type="transmembrane region" description="Helical" evidence="8">
    <location>
        <begin position="541"/>
        <end position="560"/>
    </location>
</feature>
<dbReference type="eggNOG" id="COG1620">
    <property type="taxonomic scope" value="Bacteria"/>
</dbReference>
<dbReference type="GO" id="GO:0005886">
    <property type="term" value="C:plasma membrane"/>
    <property type="evidence" value="ECO:0007669"/>
    <property type="project" value="UniProtKB-SubCell"/>
</dbReference>
<evidence type="ECO:0000256" key="8">
    <source>
        <dbReference type="RuleBase" id="RU365092"/>
    </source>
</evidence>
<keyword evidence="10" id="KW-1185">Reference proteome</keyword>
<dbReference type="PANTHER" id="PTHR30003:SF0">
    <property type="entry name" value="GLYCOLATE PERMEASE GLCA-RELATED"/>
    <property type="match status" value="1"/>
</dbReference>
<evidence type="ECO:0000256" key="1">
    <source>
        <dbReference type="ARBA" id="ARBA00004651"/>
    </source>
</evidence>
<keyword evidence="5 8" id="KW-0812">Transmembrane</keyword>
<dbReference type="Pfam" id="PF02652">
    <property type="entry name" value="Lactate_perm"/>
    <property type="match status" value="1"/>
</dbReference>
<evidence type="ECO:0000256" key="7">
    <source>
        <dbReference type="ARBA" id="ARBA00023136"/>
    </source>
</evidence>
<dbReference type="Proteomes" id="UP000001946">
    <property type="component" value="Chromosome"/>
</dbReference>
<dbReference type="InterPro" id="IPR003804">
    <property type="entry name" value="Lactate_perm"/>
</dbReference>
<keyword evidence="3 8" id="KW-0813">Transport</keyword>
<name>Q24V93_DESHY</name>
<feature type="transmembrane region" description="Helical" evidence="8">
    <location>
        <begin position="371"/>
        <end position="393"/>
    </location>
</feature>
<dbReference type="AlphaFoldDB" id="Q24V93"/>
<comment type="function">
    <text evidence="8">Uptake of L-lactate across the membrane. Can also transport D-lactate and glycolate.</text>
</comment>
<feature type="transmembrane region" description="Helical" evidence="8">
    <location>
        <begin position="239"/>
        <end position="262"/>
    </location>
</feature>
<feature type="transmembrane region" description="Helical" evidence="8">
    <location>
        <begin position="327"/>
        <end position="351"/>
    </location>
</feature>
<evidence type="ECO:0000256" key="4">
    <source>
        <dbReference type="ARBA" id="ARBA00022475"/>
    </source>
</evidence>
<gene>
    <name evidence="9" type="ordered locus">DSY2260</name>
</gene>
<keyword evidence="7 8" id="KW-0472">Membrane</keyword>
<feature type="transmembrane region" description="Helical" evidence="8">
    <location>
        <begin position="6"/>
        <end position="29"/>
    </location>
</feature>
<keyword evidence="6 8" id="KW-1133">Transmembrane helix</keyword>
<feature type="transmembrane region" description="Helical" evidence="8">
    <location>
        <begin position="108"/>
        <end position="128"/>
    </location>
</feature>
<dbReference type="EMBL" id="AP008230">
    <property type="protein sequence ID" value="BAE84049.1"/>
    <property type="molecule type" value="Genomic_DNA"/>
</dbReference>
<feature type="transmembrane region" description="Helical" evidence="8">
    <location>
        <begin position="198"/>
        <end position="227"/>
    </location>
</feature>
<comment type="similarity">
    <text evidence="2 8">Belongs to the lactate permease family.</text>
</comment>
<feature type="transmembrane region" description="Helical" evidence="8">
    <location>
        <begin position="442"/>
        <end position="461"/>
    </location>
</feature>
<evidence type="ECO:0000313" key="10">
    <source>
        <dbReference type="Proteomes" id="UP000001946"/>
    </source>
</evidence>
<evidence type="ECO:0000256" key="6">
    <source>
        <dbReference type="ARBA" id="ARBA00022989"/>
    </source>
</evidence>
<dbReference type="GO" id="GO:0015129">
    <property type="term" value="F:lactate transmembrane transporter activity"/>
    <property type="evidence" value="ECO:0007669"/>
    <property type="project" value="UniProtKB-UniRule"/>
</dbReference>
<dbReference type="GO" id="GO:0015295">
    <property type="term" value="F:solute:proton symporter activity"/>
    <property type="evidence" value="ECO:0007669"/>
    <property type="project" value="TreeGrafter"/>
</dbReference>
<dbReference type="STRING" id="138119.DSY2260"/>
<evidence type="ECO:0000256" key="3">
    <source>
        <dbReference type="ARBA" id="ARBA00022448"/>
    </source>
</evidence>
<feature type="transmembrane region" description="Helical" evidence="8">
    <location>
        <begin position="66"/>
        <end position="87"/>
    </location>
</feature>
<proteinExistence type="inferred from homology"/>
<keyword evidence="4 8" id="KW-1003">Cell membrane</keyword>
<evidence type="ECO:0000256" key="5">
    <source>
        <dbReference type="ARBA" id="ARBA00022692"/>
    </source>
</evidence>
<accession>Q24V93</accession>
<feature type="transmembrane region" description="Helical" evidence="8">
    <location>
        <begin position="36"/>
        <end position="54"/>
    </location>
</feature>
<evidence type="ECO:0000256" key="2">
    <source>
        <dbReference type="ARBA" id="ARBA00010100"/>
    </source>
</evidence>
<dbReference type="KEGG" id="dsy:DSY2260"/>